<feature type="region of interest" description="Disordered" evidence="1">
    <location>
        <begin position="70"/>
        <end position="99"/>
    </location>
</feature>
<dbReference type="PATRIC" id="fig|630626.3.peg.1953"/>
<evidence type="ECO:0000256" key="1">
    <source>
        <dbReference type="SAM" id="MobiDB-lite"/>
    </source>
</evidence>
<feature type="compositionally biased region" description="Gly residues" evidence="1">
    <location>
        <begin position="1"/>
        <end position="10"/>
    </location>
</feature>
<dbReference type="HOGENOM" id="CLU_195139_0_0_6"/>
<dbReference type="AlphaFoldDB" id="I2B997"/>
<name>I2B997_SHIBC</name>
<gene>
    <name evidence="2" type="primary">ydcY</name>
    <name evidence="2" type="ordered locus">EBL_c20100</name>
</gene>
<dbReference type="Pfam" id="PF10735">
    <property type="entry name" value="DUF2526"/>
    <property type="match status" value="1"/>
</dbReference>
<evidence type="ECO:0000313" key="2">
    <source>
        <dbReference type="EMBL" id="AFJ47101.1"/>
    </source>
</evidence>
<protein>
    <submittedName>
        <fullName evidence="2">Putative cytoplasmic protein</fullName>
    </submittedName>
</protein>
<reference evidence="2 3" key="1">
    <citation type="journal article" date="2012" name="J. Bacteriol.">
        <title>Complete genome sequence of the B12-producing Shimwellia blattae strain DSM 4481, isolated from a cockroach.</title>
        <authorList>
            <person name="Brzuszkiewicz E."/>
            <person name="Waschkowitz T."/>
            <person name="Wiezer A."/>
            <person name="Daniel R."/>
        </authorList>
    </citation>
    <scope>NUCLEOTIDE SEQUENCE [LARGE SCALE GENOMIC DNA]</scope>
    <source>
        <strain evidence="3">ATCC 29907 / DSM 4481 / JCM 1650 / NBRC 105725 / CDC 9005-74</strain>
    </source>
</reference>
<dbReference type="EMBL" id="CP001560">
    <property type="protein sequence ID" value="AFJ47101.1"/>
    <property type="molecule type" value="Genomic_DNA"/>
</dbReference>
<proteinExistence type="predicted"/>
<organism evidence="2 3">
    <name type="scientific">Shimwellia blattae (strain ATCC 29907 / DSM 4481 / JCM 1650 / NBRC 105725 / CDC 9005-74)</name>
    <name type="common">Escherichia blattae</name>
    <dbReference type="NCBI Taxonomy" id="630626"/>
    <lineage>
        <taxon>Bacteria</taxon>
        <taxon>Pseudomonadati</taxon>
        <taxon>Pseudomonadota</taxon>
        <taxon>Gammaproteobacteria</taxon>
        <taxon>Enterobacterales</taxon>
        <taxon>Enterobacteriaceae</taxon>
        <taxon>Shimwellia</taxon>
    </lineage>
</organism>
<dbReference type="Proteomes" id="UP000001955">
    <property type="component" value="Chromosome"/>
</dbReference>
<dbReference type="eggNOG" id="ENOG5032T8Y">
    <property type="taxonomic scope" value="Bacteria"/>
</dbReference>
<evidence type="ECO:0000313" key="3">
    <source>
        <dbReference type="Proteomes" id="UP000001955"/>
    </source>
</evidence>
<dbReference type="KEGG" id="ebt:EBL_c20100"/>
<feature type="region of interest" description="Disordered" evidence="1">
    <location>
        <begin position="1"/>
        <end position="20"/>
    </location>
</feature>
<sequence>MNATPGGGWSEPGHHGGYMSHFDDVKVQVDAALQENVIAHMNELLVALSDDDQLSREQRYQQQQRLRVAVAHHGKSEREDARAPEDERREHLTRGGKIA</sequence>
<keyword evidence="3" id="KW-1185">Reference proteome</keyword>
<accession>I2B997</accession>
<dbReference type="InterPro" id="IPR019671">
    <property type="entry name" value="DUF2526"/>
</dbReference>
<feature type="compositionally biased region" description="Basic and acidic residues" evidence="1">
    <location>
        <begin position="74"/>
        <end position="93"/>
    </location>
</feature>